<feature type="coiled-coil region" evidence="1">
    <location>
        <begin position="198"/>
        <end position="268"/>
    </location>
</feature>
<evidence type="ECO:0008006" key="5">
    <source>
        <dbReference type="Google" id="ProtNLM"/>
    </source>
</evidence>
<evidence type="ECO:0000256" key="1">
    <source>
        <dbReference type="SAM" id="Coils"/>
    </source>
</evidence>
<evidence type="ECO:0000313" key="3">
    <source>
        <dbReference type="EMBL" id="CAD0204056.1"/>
    </source>
</evidence>
<feature type="compositionally biased region" description="Basic and acidic residues" evidence="2">
    <location>
        <begin position="76"/>
        <end position="89"/>
    </location>
</feature>
<dbReference type="EMBL" id="LR824023">
    <property type="protein sequence ID" value="CAD0204056.1"/>
    <property type="molecule type" value="Genomic_DNA"/>
</dbReference>
<reference evidence="3" key="1">
    <citation type="submission" date="2021-12" db="EMBL/GenBank/DDBJ databases">
        <authorList>
            <person name="King R."/>
        </authorList>
    </citation>
    <scope>NUCLEOTIDE SEQUENCE</scope>
</reference>
<feature type="compositionally biased region" description="Polar residues" evidence="2">
    <location>
        <begin position="96"/>
        <end position="117"/>
    </location>
</feature>
<evidence type="ECO:0000313" key="4">
    <source>
        <dbReference type="Proteomes" id="UP001154114"/>
    </source>
</evidence>
<sequence length="539" mass="60729">MFITARSPTHRAAQKSDVVPQVQTAKIASSSTGASTSKDGQVRRSAGEIELRISSSKSPRGTATQVRPLDKPSTSRLKEASSKPSEKQPKPAQKLAPTTQTPDVETKGNEQLTTEKIYSSRGREAQAWHQKAIKKMDESGNLRRDIKATVTEALQNLARLVKEAEMARKQGEENNTDRIDIPIKEKTVNASEKEDSRVKENEARLAVLIEEHSKLLKEHQKEMEELRKTIHKSEEKVKEDMNDREEKANKYIMEIGKMTEELSRQNEEKRTYAGVLAGPPKISATSTLSTHTVVVTSQDEMETGEEVLQKIRTAVNAKEEGIRVDKIRKGKDRKIIIGCVTKEEIGRVRERIEKAGTNLVVEEVTNKDPLVILMEVLKVNTNEDVLKGLRNQNSHLLKGLKEEDDRIEVKYRKRARNLLTDHVVLKVSPEIWRRLTQAKVVHMDLQRIRVADQSPLIQCARCLGYGHTRRLCEASQDTCSHCGGEHLSKDCEGKKDGNSPRCTNCSSANLETVNHSAFSRECPVRRRWEALARAAVQYC</sequence>
<keyword evidence="4" id="KW-1185">Reference proteome</keyword>
<feature type="compositionally biased region" description="Polar residues" evidence="2">
    <location>
        <begin position="53"/>
        <end position="65"/>
    </location>
</feature>
<feature type="coiled-coil region" evidence="1">
    <location>
        <begin position="143"/>
        <end position="174"/>
    </location>
</feature>
<keyword evidence="1" id="KW-0175">Coiled coil</keyword>
<feature type="compositionally biased region" description="Basic and acidic residues" evidence="2">
    <location>
        <begin position="40"/>
        <end position="51"/>
    </location>
</feature>
<protein>
    <recommendedName>
        <fullName evidence="5">Gag-like protein</fullName>
    </recommendedName>
</protein>
<dbReference type="OrthoDB" id="10022108at2759"/>
<feature type="region of interest" description="Disordered" evidence="2">
    <location>
        <begin position="1"/>
        <end position="125"/>
    </location>
</feature>
<organism evidence="3 4">
    <name type="scientific">Chrysodeixis includens</name>
    <name type="common">Soybean looper</name>
    <name type="synonym">Pseudoplusia includens</name>
    <dbReference type="NCBI Taxonomy" id="689277"/>
    <lineage>
        <taxon>Eukaryota</taxon>
        <taxon>Metazoa</taxon>
        <taxon>Ecdysozoa</taxon>
        <taxon>Arthropoda</taxon>
        <taxon>Hexapoda</taxon>
        <taxon>Insecta</taxon>
        <taxon>Pterygota</taxon>
        <taxon>Neoptera</taxon>
        <taxon>Endopterygota</taxon>
        <taxon>Lepidoptera</taxon>
        <taxon>Glossata</taxon>
        <taxon>Ditrysia</taxon>
        <taxon>Noctuoidea</taxon>
        <taxon>Noctuidae</taxon>
        <taxon>Plusiinae</taxon>
        <taxon>Chrysodeixis</taxon>
    </lineage>
</organism>
<name>A0A9N8KXG2_CHRIL</name>
<accession>A0A9N8KXG2</accession>
<dbReference type="Proteomes" id="UP001154114">
    <property type="component" value="Chromosome 20"/>
</dbReference>
<proteinExistence type="predicted"/>
<gene>
    <name evidence="3" type="ORF">CINC_LOCUS6366</name>
</gene>
<evidence type="ECO:0000256" key="2">
    <source>
        <dbReference type="SAM" id="MobiDB-lite"/>
    </source>
</evidence>
<feature type="compositionally biased region" description="Polar residues" evidence="2">
    <location>
        <begin position="21"/>
        <end position="39"/>
    </location>
</feature>
<dbReference type="AlphaFoldDB" id="A0A9N8KXG2"/>